<feature type="signal peptide" evidence="1">
    <location>
        <begin position="1"/>
        <end position="29"/>
    </location>
</feature>
<evidence type="ECO:0000259" key="3">
    <source>
        <dbReference type="Pfam" id="PF20616"/>
    </source>
</evidence>
<gene>
    <name evidence="4" type="ORF">R2X38_24380</name>
</gene>
<sequence>MSFFRFIQRAMPPLLILLTVASFNPPAIAANNTQNTLSVTIYSPNKAQAWSLNYLEPVRLSQVIGDNIATQLKNASLLTNNSGQSNPFRADSIFWLGSTLSSTSEPENKPTVLKLIDQLVDKEPTSFALKASLRANERWINDNILYTKQFIPLDYDAIRLNKKLNPLLRGEYHLYLANRPNDVLVIGATQKPTAIRWQPRLSAKQYLDNTALIDNHQKDYAVVIQPDGTAEQHPIAYWNRDHRDVAPGATIFIGYGDLPSDYKSLNQEMINLLRNKVL</sequence>
<dbReference type="Pfam" id="PF20616">
    <property type="entry name" value="Caps_syn_GfcC_N"/>
    <property type="match status" value="1"/>
</dbReference>
<dbReference type="InterPro" id="IPR010425">
    <property type="entry name" value="Caps_synth_GfcC-like_C"/>
</dbReference>
<dbReference type="Gene3D" id="3.10.560.10">
    <property type="entry name" value="Outer membrane lipoprotein wza domain like"/>
    <property type="match status" value="1"/>
</dbReference>
<evidence type="ECO:0000259" key="2">
    <source>
        <dbReference type="Pfam" id="PF06251"/>
    </source>
</evidence>
<organism evidence="4 5">
    <name type="scientific">Photobacterium rosenbergii</name>
    <dbReference type="NCBI Taxonomy" id="294936"/>
    <lineage>
        <taxon>Bacteria</taxon>
        <taxon>Pseudomonadati</taxon>
        <taxon>Pseudomonadota</taxon>
        <taxon>Gammaproteobacteria</taxon>
        <taxon>Vibrionales</taxon>
        <taxon>Vibrionaceae</taxon>
        <taxon>Photobacterium</taxon>
    </lineage>
</organism>
<proteinExistence type="predicted"/>
<keyword evidence="5" id="KW-1185">Reference proteome</keyword>
<keyword evidence="1" id="KW-0732">Signal</keyword>
<feature type="domain" description="Capsule biosynthesis GfcC-like C-terminal" evidence="2">
    <location>
        <begin position="195"/>
        <end position="277"/>
    </location>
</feature>
<accession>A0ABU3ZPZ1</accession>
<dbReference type="Gene3D" id="3.10.20.700">
    <property type="match status" value="1"/>
</dbReference>
<evidence type="ECO:0000313" key="4">
    <source>
        <dbReference type="EMBL" id="MDV5172144.1"/>
    </source>
</evidence>
<dbReference type="Pfam" id="PF06251">
    <property type="entry name" value="Caps_syn_GfcC_C"/>
    <property type="match status" value="1"/>
</dbReference>
<name>A0ABU3ZPZ1_9GAMM</name>
<feature type="domain" description="Capsule biosynthesis GfcC-like N-terminal" evidence="3">
    <location>
        <begin position="85"/>
        <end position="179"/>
    </location>
</feature>
<dbReference type="RefSeq" id="WP_317524937.1">
    <property type="nucleotide sequence ID" value="NZ_JAWJZI010000022.1"/>
</dbReference>
<dbReference type="InterPro" id="IPR046459">
    <property type="entry name" value="Caps_syn_GfcC_N"/>
</dbReference>
<dbReference type="EMBL" id="JAWJZI010000022">
    <property type="protein sequence ID" value="MDV5172144.1"/>
    <property type="molecule type" value="Genomic_DNA"/>
</dbReference>
<dbReference type="Proteomes" id="UP001186452">
    <property type="component" value="Unassembled WGS sequence"/>
</dbReference>
<evidence type="ECO:0000256" key="1">
    <source>
        <dbReference type="SAM" id="SignalP"/>
    </source>
</evidence>
<reference evidence="4 5" key="1">
    <citation type="submission" date="2023-10" db="EMBL/GenBank/DDBJ databases">
        <title>Marine bacteria isolated from horseshoe crab.</title>
        <authorList>
            <person name="Cheng T.H."/>
        </authorList>
    </citation>
    <scope>NUCLEOTIDE SEQUENCE [LARGE SCALE GENOMIC DNA]</scope>
    <source>
        <strain evidence="4 5">HSC6</strain>
    </source>
</reference>
<evidence type="ECO:0000313" key="5">
    <source>
        <dbReference type="Proteomes" id="UP001186452"/>
    </source>
</evidence>
<feature type="chain" id="PRO_5045332796" evidence="1">
    <location>
        <begin position="30"/>
        <end position="278"/>
    </location>
</feature>
<protein>
    <submittedName>
        <fullName evidence="4">Capsule biosynthesis GfcC family protein</fullName>
    </submittedName>
</protein>
<comment type="caution">
    <text evidence="4">The sequence shown here is derived from an EMBL/GenBank/DDBJ whole genome shotgun (WGS) entry which is preliminary data.</text>
</comment>